<protein>
    <submittedName>
        <fullName evidence="3">E3 ubiquitin-protein ligase XBAT35</fullName>
    </submittedName>
</protein>
<accession>A0ABM3HTN1</accession>
<name>A0ABM3HTN1_9MYRT</name>
<reference evidence="3" key="2">
    <citation type="submission" date="2025-08" db="UniProtKB">
        <authorList>
            <consortium name="RefSeq"/>
        </authorList>
    </citation>
    <scope>IDENTIFICATION</scope>
    <source>
        <tissue evidence="3">Leaf</tissue>
    </source>
</reference>
<dbReference type="Proteomes" id="UP000827889">
    <property type="component" value="Chromosome 1"/>
</dbReference>
<sequence length="189" mass="19502">MLQRPVQSTAPPAAEDLELTMAINASIQSAMQEVPPHFPAQQGVGTSASTSWSDSAEVTSHGGSSVAAAPAPSKDSCGPSNETAPSAPPANIEVVENGPIQYPSTDLSLIDMSAPVITDLPPVGSSRNKEDGSEETCGVDCLDDPIQGACVPCGHMAGSMSCLEMIKAKKSGCSVHRIKIDQVIRLCPF</sequence>
<evidence type="ECO:0000313" key="3">
    <source>
        <dbReference type="RefSeq" id="XP_048139963.1"/>
    </source>
</evidence>
<feature type="compositionally biased region" description="Polar residues" evidence="1">
    <location>
        <begin position="43"/>
        <end position="58"/>
    </location>
</feature>
<feature type="region of interest" description="Disordered" evidence="1">
    <location>
        <begin position="36"/>
        <end position="92"/>
    </location>
</feature>
<keyword evidence="2" id="KW-1185">Reference proteome</keyword>
<evidence type="ECO:0000313" key="2">
    <source>
        <dbReference type="Proteomes" id="UP000827889"/>
    </source>
</evidence>
<dbReference type="Gene3D" id="3.30.40.10">
    <property type="entry name" value="Zinc/RING finger domain, C3HC4 (zinc finger)"/>
    <property type="match status" value="1"/>
</dbReference>
<proteinExistence type="predicted"/>
<feature type="compositionally biased region" description="Low complexity" evidence="1">
    <location>
        <begin position="60"/>
        <end position="73"/>
    </location>
</feature>
<evidence type="ECO:0000256" key="1">
    <source>
        <dbReference type="SAM" id="MobiDB-lite"/>
    </source>
</evidence>
<reference evidence="2" key="1">
    <citation type="submission" date="2025-05" db="UniProtKB">
        <authorList>
            <consortium name="RefSeq"/>
        </authorList>
    </citation>
    <scope>NUCLEOTIDE SEQUENCE [LARGE SCALE GENOMIC DNA]</scope>
</reference>
<dbReference type="InterPro" id="IPR013083">
    <property type="entry name" value="Znf_RING/FYVE/PHD"/>
</dbReference>
<organism evidence="2 3">
    <name type="scientific">Rhodamnia argentea</name>
    <dbReference type="NCBI Taxonomy" id="178133"/>
    <lineage>
        <taxon>Eukaryota</taxon>
        <taxon>Viridiplantae</taxon>
        <taxon>Streptophyta</taxon>
        <taxon>Embryophyta</taxon>
        <taxon>Tracheophyta</taxon>
        <taxon>Spermatophyta</taxon>
        <taxon>Magnoliopsida</taxon>
        <taxon>eudicotyledons</taxon>
        <taxon>Gunneridae</taxon>
        <taxon>Pentapetalae</taxon>
        <taxon>rosids</taxon>
        <taxon>malvids</taxon>
        <taxon>Myrtales</taxon>
        <taxon>Myrtaceae</taxon>
        <taxon>Myrtoideae</taxon>
        <taxon>Myrteae</taxon>
        <taxon>Australasian group</taxon>
        <taxon>Rhodamnia</taxon>
    </lineage>
</organism>
<dbReference type="RefSeq" id="XP_048139963.1">
    <property type="nucleotide sequence ID" value="XM_048284006.1"/>
</dbReference>
<gene>
    <name evidence="3" type="primary">LOC115740198</name>
</gene>
<dbReference type="GeneID" id="115740198"/>